<feature type="compositionally biased region" description="Acidic residues" evidence="1">
    <location>
        <begin position="524"/>
        <end position="537"/>
    </location>
</feature>
<feature type="non-terminal residue" evidence="2">
    <location>
        <position position="1"/>
    </location>
</feature>
<dbReference type="EMBL" id="WJXW01000015">
    <property type="protein sequence ID" value="KAF9730014.1"/>
    <property type="molecule type" value="Genomic_DNA"/>
</dbReference>
<gene>
    <name evidence="2" type="ORF">PMIN01_11947</name>
</gene>
<protein>
    <submittedName>
        <fullName evidence="2">Uncharacterized protein</fullName>
    </submittedName>
</protein>
<feature type="region of interest" description="Disordered" evidence="1">
    <location>
        <begin position="157"/>
        <end position="213"/>
    </location>
</feature>
<feature type="region of interest" description="Disordered" evidence="1">
    <location>
        <begin position="98"/>
        <end position="118"/>
    </location>
</feature>
<feature type="compositionally biased region" description="Basic residues" evidence="1">
    <location>
        <begin position="548"/>
        <end position="563"/>
    </location>
</feature>
<feature type="compositionally biased region" description="Basic residues" evidence="1">
    <location>
        <begin position="109"/>
        <end position="118"/>
    </location>
</feature>
<dbReference type="OrthoDB" id="5336565at2759"/>
<sequence>PLSYALHRPRLLPAFNSPSHVAGFDVHTPDNYHMLELPLPSPRKRQCPEPPEQTGTSQPPFKKQRLNHPSGSQPPSAFWDNLTKLWLTKRALRELDRRNSQAAPSLSHSPHRRARRPVTRRFIAEQKTNYQLAHCTDYLSRCTPRILKNIRVLARHGGPDLSDLRNYPEPTRRFDHTMSSSQSAQSRQRGSATTSSTRPTTNTTRTKSTGVYDRAFHQHLVDNGVYPDAYESPDGSVSADPNNLEDLTRMLAQPRPSLSPSRFADREFRELRRADAHAVKERQVSESVIPIIEGKMIDARCRSGGIPFTNLEPLTDGTLKPGNPDVYYGARPEQLSRKVRGELSDLIIPSTQHDLPTVPNFFLATKGPDGSAAVAKRQACYDGALGARGMHRLLSYGQGESVYNNASTITSIYHDGTLKMYTSHVALSPSPGARPEYHMTQVNTWGLTGNIEACRDGLRAYRNGRDWCKEQRDEAIRQANERANPVEAEAPTGDAAASPALSFVTAVSETEAYTMSQESRTSLDEDSDGLEESDSSEDLTVHIFPAKRPNKHSKQAQTRKRRNVNPTAEQAR</sequence>
<reference evidence="2" key="1">
    <citation type="journal article" date="2020" name="Mol. Plant Microbe Interact.">
        <title>Genome Sequence of the Biocontrol Agent Coniothyrium minitans strain Conio (IMI 134523).</title>
        <authorList>
            <person name="Patel D."/>
            <person name="Shittu T.A."/>
            <person name="Baroncelli R."/>
            <person name="Muthumeenakshi S."/>
            <person name="Osborne T.H."/>
            <person name="Janganan T.K."/>
            <person name="Sreenivasaprasad S."/>
        </authorList>
    </citation>
    <scope>NUCLEOTIDE SEQUENCE</scope>
    <source>
        <strain evidence="2">Conio</strain>
    </source>
</reference>
<proteinExistence type="predicted"/>
<feature type="region of interest" description="Disordered" evidence="1">
    <location>
        <begin position="35"/>
        <end position="77"/>
    </location>
</feature>
<feature type="region of interest" description="Disordered" evidence="1">
    <location>
        <begin position="512"/>
        <end position="572"/>
    </location>
</feature>
<organism evidence="2 3">
    <name type="scientific">Paraphaeosphaeria minitans</name>
    <dbReference type="NCBI Taxonomy" id="565426"/>
    <lineage>
        <taxon>Eukaryota</taxon>
        <taxon>Fungi</taxon>
        <taxon>Dikarya</taxon>
        <taxon>Ascomycota</taxon>
        <taxon>Pezizomycotina</taxon>
        <taxon>Dothideomycetes</taxon>
        <taxon>Pleosporomycetidae</taxon>
        <taxon>Pleosporales</taxon>
        <taxon>Massarineae</taxon>
        <taxon>Didymosphaeriaceae</taxon>
        <taxon>Paraphaeosphaeria</taxon>
    </lineage>
</organism>
<evidence type="ECO:0000256" key="1">
    <source>
        <dbReference type="SAM" id="MobiDB-lite"/>
    </source>
</evidence>
<evidence type="ECO:0000313" key="2">
    <source>
        <dbReference type="EMBL" id="KAF9730014.1"/>
    </source>
</evidence>
<evidence type="ECO:0000313" key="3">
    <source>
        <dbReference type="Proteomes" id="UP000756921"/>
    </source>
</evidence>
<dbReference type="Proteomes" id="UP000756921">
    <property type="component" value="Unassembled WGS sequence"/>
</dbReference>
<dbReference type="AlphaFoldDB" id="A0A9P6KL16"/>
<comment type="caution">
    <text evidence="2">The sequence shown here is derived from an EMBL/GenBank/DDBJ whole genome shotgun (WGS) entry which is preliminary data.</text>
</comment>
<name>A0A9P6KL16_9PLEO</name>
<accession>A0A9P6KL16</accession>
<feature type="compositionally biased region" description="Low complexity" evidence="1">
    <location>
        <begin position="179"/>
        <end position="209"/>
    </location>
</feature>
<keyword evidence="3" id="KW-1185">Reference proteome</keyword>